<reference evidence="2 3" key="1">
    <citation type="journal article" date="2024" name="Science">
        <title>Giant polyketide synthase enzymes in the biosynthesis of giant marine polyether toxins.</title>
        <authorList>
            <person name="Fallon T.R."/>
            <person name="Shende V.V."/>
            <person name="Wierzbicki I.H."/>
            <person name="Pendleton A.L."/>
            <person name="Watervoot N.F."/>
            <person name="Auber R.P."/>
            <person name="Gonzalez D.J."/>
            <person name="Wisecaver J.H."/>
            <person name="Moore B.S."/>
        </authorList>
    </citation>
    <scope>NUCLEOTIDE SEQUENCE [LARGE SCALE GENOMIC DNA]</scope>
    <source>
        <strain evidence="2 3">12B1</strain>
    </source>
</reference>
<proteinExistence type="predicted"/>
<feature type="region of interest" description="Disordered" evidence="1">
    <location>
        <begin position="131"/>
        <end position="187"/>
    </location>
</feature>
<evidence type="ECO:0000313" key="2">
    <source>
        <dbReference type="EMBL" id="KAL1495816.1"/>
    </source>
</evidence>
<evidence type="ECO:0000313" key="3">
    <source>
        <dbReference type="Proteomes" id="UP001515480"/>
    </source>
</evidence>
<dbReference type="Proteomes" id="UP001515480">
    <property type="component" value="Unassembled WGS sequence"/>
</dbReference>
<gene>
    <name evidence="2" type="ORF">AB1Y20_016676</name>
</gene>
<accession>A0AB34IDF4</accession>
<organism evidence="2 3">
    <name type="scientific">Prymnesium parvum</name>
    <name type="common">Toxic golden alga</name>
    <dbReference type="NCBI Taxonomy" id="97485"/>
    <lineage>
        <taxon>Eukaryota</taxon>
        <taxon>Haptista</taxon>
        <taxon>Haptophyta</taxon>
        <taxon>Prymnesiophyceae</taxon>
        <taxon>Prymnesiales</taxon>
        <taxon>Prymnesiaceae</taxon>
        <taxon>Prymnesium</taxon>
    </lineage>
</organism>
<protein>
    <submittedName>
        <fullName evidence="2">Uncharacterized protein</fullName>
    </submittedName>
</protein>
<evidence type="ECO:0000256" key="1">
    <source>
        <dbReference type="SAM" id="MobiDB-lite"/>
    </source>
</evidence>
<keyword evidence="3" id="KW-1185">Reference proteome</keyword>
<dbReference type="AlphaFoldDB" id="A0AB34IDF4"/>
<comment type="caution">
    <text evidence="2">The sequence shown here is derived from an EMBL/GenBank/DDBJ whole genome shotgun (WGS) entry which is preliminary data.</text>
</comment>
<name>A0AB34IDF4_PRYPA</name>
<feature type="compositionally biased region" description="Basic and acidic residues" evidence="1">
    <location>
        <begin position="166"/>
        <end position="187"/>
    </location>
</feature>
<sequence>MPIFKELFKSCCDQGYVCYKRICELREAARVQEVKAAEVKATNDAIEAAKRAAGDAPIDEAALKAVGTLAAASVPKGTVIEPMPHLDFLEAIAEGFVIEAYNSTKKHQAQHMSLYDYDLPRLERALEELRGDKPPSHAATGARPRDVGIAPVTPTTTHTVSKGVKRRIEADEDGRLPESKLDSQEKHPLISGEDAVRLNLISEGYRKTSMYCAYKHCPIAAKNAESKCGTASKNVEAPRAKCQCYCPHPACKRAYHPWCYSVVHRLTEP</sequence>
<dbReference type="EMBL" id="JBGBPQ010000031">
    <property type="protein sequence ID" value="KAL1495816.1"/>
    <property type="molecule type" value="Genomic_DNA"/>
</dbReference>